<feature type="chain" id="PRO_5015658842" description="CUB domain-containing protein" evidence="2">
    <location>
        <begin position="20"/>
        <end position="2802"/>
    </location>
</feature>
<dbReference type="EMBL" id="PPSL01000009">
    <property type="protein sequence ID" value="PQJ08990.1"/>
    <property type="molecule type" value="Genomic_DNA"/>
</dbReference>
<dbReference type="InterPro" id="IPR035914">
    <property type="entry name" value="Sperma_CUB_dom_sf"/>
</dbReference>
<dbReference type="Proteomes" id="UP000239872">
    <property type="component" value="Unassembled WGS sequence"/>
</dbReference>
<dbReference type="Pfam" id="PF00431">
    <property type="entry name" value="CUB"/>
    <property type="match status" value="2"/>
</dbReference>
<dbReference type="InterPro" id="IPR000859">
    <property type="entry name" value="CUB_dom"/>
</dbReference>
<evidence type="ECO:0000313" key="6">
    <source>
        <dbReference type="Proteomes" id="UP000239872"/>
    </source>
</evidence>
<dbReference type="Gene3D" id="2.60.40.1080">
    <property type="match status" value="1"/>
</dbReference>
<comment type="caution">
    <text evidence="5">The sequence shown here is derived from an EMBL/GenBank/DDBJ whole genome shotgun (WGS) entry which is preliminary data.</text>
</comment>
<evidence type="ECO:0000259" key="3">
    <source>
        <dbReference type="SMART" id="SM00042"/>
    </source>
</evidence>
<dbReference type="SUPFAM" id="SSF49373">
    <property type="entry name" value="Invasin/intimin cell-adhesion fragments"/>
    <property type="match status" value="1"/>
</dbReference>
<keyword evidence="6" id="KW-1185">Reference proteome</keyword>
<accession>A0A2S7SQ27</accession>
<reference evidence="5 6" key="1">
    <citation type="submission" date="2018-01" db="EMBL/GenBank/DDBJ databases">
        <title>A novel member of the phylum Bacteroidetes isolated from glacier ice.</title>
        <authorList>
            <person name="Liu Q."/>
            <person name="Xin Y.-H."/>
        </authorList>
    </citation>
    <scope>NUCLEOTIDE SEQUENCE [LARGE SCALE GENOMIC DNA]</scope>
    <source>
        <strain evidence="5 6">RB1R16</strain>
    </source>
</reference>
<keyword evidence="1" id="KW-1015">Disulfide bond</keyword>
<dbReference type="SMART" id="SM00042">
    <property type="entry name" value="CUB"/>
    <property type="match status" value="2"/>
</dbReference>
<dbReference type="OrthoDB" id="614838at2"/>
<dbReference type="RefSeq" id="WP_105041280.1">
    <property type="nucleotide sequence ID" value="NZ_PPSL01000009.1"/>
</dbReference>
<dbReference type="Gene3D" id="2.60.120.290">
    <property type="entry name" value="Spermadhesin, CUB domain"/>
    <property type="match status" value="2"/>
</dbReference>
<organism evidence="5 6">
    <name type="scientific">Flavipsychrobacter stenotrophus</name>
    <dbReference type="NCBI Taxonomy" id="2077091"/>
    <lineage>
        <taxon>Bacteria</taxon>
        <taxon>Pseudomonadati</taxon>
        <taxon>Bacteroidota</taxon>
        <taxon>Chitinophagia</taxon>
        <taxon>Chitinophagales</taxon>
        <taxon>Chitinophagaceae</taxon>
        <taxon>Flavipsychrobacter</taxon>
    </lineage>
</organism>
<keyword evidence="2" id="KW-0732">Signal</keyword>
<protein>
    <recommendedName>
        <fullName evidence="7">CUB domain-containing protein</fullName>
    </recommendedName>
</protein>
<name>A0A2S7SQ27_9BACT</name>
<dbReference type="InterPro" id="IPR008964">
    <property type="entry name" value="Invasin/intimin_cell_adhesion"/>
</dbReference>
<feature type="domain" description="CUB" evidence="3">
    <location>
        <begin position="774"/>
        <end position="888"/>
    </location>
</feature>
<feature type="signal peptide" evidence="2">
    <location>
        <begin position="1"/>
        <end position="19"/>
    </location>
</feature>
<dbReference type="Gene3D" id="2.60.40.3080">
    <property type="match status" value="1"/>
</dbReference>
<gene>
    <name evidence="5" type="ORF">CJD36_021535</name>
</gene>
<dbReference type="SUPFAM" id="SSF49854">
    <property type="entry name" value="Spermadhesin, CUB domain"/>
    <property type="match status" value="2"/>
</dbReference>
<dbReference type="Pfam" id="PF18962">
    <property type="entry name" value="Por_Secre_tail"/>
    <property type="match status" value="1"/>
</dbReference>
<dbReference type="InterPro" id="IPR003343">
    <property type="entry name" value="Big_2"/>
</dbReference>
<feature type="domain" description="CUB" evidence="3">
    <location>
        <begin position="448"/>
        <end position="561"/>
    </location>
</feature>
<feature type="domain" description="BIG2" evidence="4">
    <location>
        <begin position="1056"/>
        <end position="1126"/>
    </location>
</feature>
<feature type="domain" description="BIG2" evidence="4">
    <location>
        <begin position="1202"/>
        <end position="1271"/>
    </location>
</feature>
<dbReference type="NCBIfam" id="TIGR04183">
    <property type="entry name" value="Por_Secre_tail"/>
    <property type="match status" value="1"/>
</dbReference>
<proteinExistence type="predicted"/>
<dbReference type="Gene3D" id="2.60.40.10">
    <property type="entry name" value="Immunoglobulins"/>
    <property type="match status" value="2"/>
</dbReference>
<evidence type="ECO:0000313" key="5">
    <source>
        <dbReference type="EMBL" id="PQJ08990.1"/>
    </source>
</evidence>
<evidence type="ECO:0008006" key="7">
    <source>
        <dbReference type="Google" id="ProtNLM"/>
    </source>
</evidence>
<dbReference type="InterPro" id="IPR026444">
    <property type="entry name" value="Secre_tail"/>
</dbReference>
<evidence type="ECO:0000256" key="1">
    <source>
        <dbReference type="ARBA" id="ARBA00023157"/>
    </source>
</evidence>
<evidence type="ECO:0000256" key="2">
    <source>
        <dbReference type="SAM" id="SignalP"/>
    </source>
</evidence>
<dbReference type="InterPro" id="IPR013783">
    <property type="entry name" value="Ig-like_fold"/>
</dbReference>
<dbReference type="SMART" id="SM00635">
    <property type="entry name" value="BID_2"/>
    <property type="match status" value="2"/>
</dbReference>
<sequence length="2802" mass="281302">MKKIYLLLSLLILSYVANAARAVPSSVVISGASQTLCAGTSGTSLTAASTMGTSCGTNNTIAVTVTWYDNATNSTTIGTATVRQTTSVNYVNAANATPSPYTPATTGWASGTHYLFCVLSWGGAGCISAGSVTSSTILVTINSLTPNPLTLCPSSSASVTYIGSGTGGTWSISGLSGTSVSGGVVTSGVTAGTATVTYVVSGCTVTSSVTVQSNPTITTSSTGAFCGRSITASGAGVGGTYAWTPTTGLSSGAGATVTATPSVTTAYSVTGTTSTGCSSRAVFTVSATPTALISYSASCTTPKLICSSAIGSGSISSYAWSPTAGTSGSSTSTLTVPPSTTATYSVTVTASNTCTNTASYSFINLFPSPVITPSGSIVCSGTLVTLTGSGAVSYSWAGSTAVSPSTGATVTTTPLVTSVYTLTGTASSGCTATTTSTVTVGPCVNMPVSGTTTLSTCGATFYSSNGGSGTYSNSETGVYTFYPGTPGSLVRVTFSSFSVETCCDHLYAYNGNSVGATLIGTYDATAPTVITSSAADGSLTFKFTSDGSIVNSGWTATVVCIAGPPQVNPTPTSIPFGTITTGSSSSAQNITITGYNLTASGTITISAPSNFEVNNGTTWVSSYGYTYSGSTISSYTIPVRFNPSSSISYSGSITISGGGLASPSSITVTGTGALICTGTPTAGVTVSSGGGGCGSFSSTLSLSGLTVSGGLTYQWQSSPDNAIWSSVSGATNAFYAATGTSSTYFRCVVTCSATGFTGTSFPAYCEAPTCITMSNGSMSTCNAVFYSSGGSGGGYSNSEDYIYTIYPSTPGNKVKVTFNSFATESCCDYLSVFNGNSTGATLVGTYYNTLPGTSGVITSTAADGSLTFQFHSDGSITASGWSASVVCTTPSPCSGTPSPGSTVASVASGCAPYSSILSMSSPIAASGISCQWYKNTGSGFNAISGATNATYAATVSGLTESYRCTVSCYFGSSANSTAVTLTATPVITATGSPTSICQGTSVTLSNAAGGGTWSSSNSAIVTISATGVATGGTTAGTATLSYATTGCTQTYSLLNVLNPATITPATVSICNGATASLSNTVGGGTWSSANNALATVDASGIVTGVGVGSVNISYSTGCGTPVTRSVTVNTQPAAVTGSSSLCITLSTTLSNTAGGGTWTSSNTSLATVTSSTGIVRAQSTVGYFNIVYTIGSCSVTFPMSIGSSSPTTITGTASACAGASATLADAITGGLWSSSNTSVASVNATTGVVVGIGNGAATITYNNGCGTAATKAWTTTGTAVNLAYSSGGLTGPVCSGGTLSLTSGTSSGGTYSWTGPNSFSSASQNVTISSVTTAASGIYTFTGTVGACGAVTKYMFVSVDATPSVTATASPSSICSGGSAMLSESVLPATGTSAYVVHAVNYQLFDTTGTAIPSGDDGSTAATIPFSFNFFGTNYTTVYLSNNGYVNFGTHLTSGDYTTVTIPTTSSASVPAAMIALFWADLNTGYGGNIKYTTVGTAPNRKFVISYNNVAGYDVSTYTSNYNNGQVVLYEGSNIVEIYITRANFGSTHTPSCGIQNLTGSIGYAVPGRNFTSSYQLNGQTGTGYRFERPSYAYYWSPSTGLSATIGTSVISSGLTSTTGYVGTVIDAYSGCTLGGSNTTTLTVNPLPVVSLPANGCAGVAMTATGTSATYSWTPASGLDVYTGATATPLASVTASTTYTVTGTTAAGCVGTNTITAYPAPVVSVTPTSNTFCIGGSSTLTAAGAVTYSWSPATALSTTTGTSVSASPTVTRTYSLSGVSTNGCSSLIPATSTITVNAVPTISSISAPSSLCVGSGSITLTGVGASGSGALTSYNWSGPGGYSSTSATPSVILTPTSTAASGVYSLTVTYPGSGCVSAPVTTGTITVGSYPTAFNVTGGSGCTATGLTVGLDGSQSSGYTYDLKRGGTVVATLSGTSTTLTYSAVSVAGTYSVVAVGPGGCQADMNGTAVVNTTPSASVSAAMPNICQPTTSASIGLSSIAGSPNTYNVVWNATALGDGGFSNISGATLSGSSVTLIYNPLGGAGSFDGSLSLSNGLCTSALYPVHTIVHAEPHVAVSAVNVPCVGYAGSIDFTGTDSATVSYRVDGGSAANFIFTGTSHSLSTGVITSAHNYLVVDIHNAVCTTTTDPVIGTTITITPTPMAWVGGTGGTGHESEWNRVTNWSCGFVPTVSDDIQISAATFNPVVPGSFTATARNLTINSGAVLVVDGSGELDVKGSLNNSNEITGNGKIVLNGTSAQSITGIGAISNLELNNSAGAAITAGSRLILGRSLTVTSGTFITNDSLELASADTNFTGRIAELPSSGAAISGKVRVDQFVMGGYRRYRFFAHPFTDTISLGQLQTYIDITGPGGTANGFRYTASNAPSAFRLDPYTSNYLAGYDPGWKPFTKINSAAADTNKVHPGQGIRVFFRGAKGEGLGYAGYLGSYSPSSTIFKMTGNVNQGSVSIPLAQGVSATLQSFNMVGNPYPSPVDMGTVIWNARAAGQVTGGAFYVFDPAMGAGGQFVSVNLGGSAVPYYVQANTCIQVRADHDGAHIDFTESNKCANTSNYLFKTPVQYTRLSVYDVNNHMWDMLQFDFNDNATDDEDKMLDAVKPMGIADFNFYSQSADDQKLAVDSRPFVAEKVIPLGLTSGYQQQFVIRADNVFVPAGGKLVLHDKLLGKYVDINQGTEYAFTIGKDEATQGNRFELALKSNMPAPVKALAVTMSPNPTTDDVKVRFTSGKNEKVTIRVVDITGASIYNKDLGEQQNGTISVPLNTFAAGIYMVELTQGEQKVTQRLVKE</sequence>
<dbReference type="CDD" id="cd00041">
    <property type="entry name" value="CUB"/>
    <property type="match status" value="2"/>
</dbReference>
<evidence type="ECO:0000259" key="4">
    <source>
        <dbReference type="SMART" id="SM00635"/>
    </source>
</evidence>